<dbReference type="PANTHER" id="PTHR31286:SF178">
    <property type="entry name" value="DUF4283 DOMAIN-CONTAINING PROTEIN"/>
    <property type="match status" value="1"/>
</dbReference>
<evidence type="ECO:0000313" key="5">
    <source>
        <dbReference type="Proteomes" id="UP000886595"/>
    </source>
</evidence>
<dbReference type="Proteomes" id="UP000886595">
    <property type="component" value="Unassembled WGS sequence"/>
</dbReference>
<evidence type="ECO:0000259" key="3">
    <source>
        <dbReference type="Pfam" id="PF14111"/>
    </source>
</evidence>
<dbReference type="Gene3D" id="3.60.10.10">
    <property type="entry name" value="Endonuclease/exonuclease/phosphatase"/>
    <property type="match status" value="1"/>
</dbReference>
<dbReference type="InterPro" id="IPR026960">
    <property type="entry name" value="RVT-Znf"/>
</dbReference>
<feature type="domain" description="Reverse transcriptase zinc-binding" evidence="2">
    <location>
        <begin position="718"/>
        <end position="787"/>
    </location>
</feature>
<gene>
    <name evidence="4" type="ORF">Bca52824_024448</name>
</gene>
<keyword evidence="5" id="KW-1185">Reference proteome</keyword>
<dbReference type="SUPFAM" id="SSF56219">
    <property type="entry name" value="DNase I-like"/>
    <property type="match status" value="1"/>
</dbReference>
<dbReference type="PANTHER" id="PTHR31286">
    <property type="entry name" value="GLYCINE-RICH CELL WALL STRUCTURAL PROTEIN 1.8-LIKE"/>
    <property type="match status" value="1"/>
</dbReference>
<feature type="domain" description="DUF4283" evidence="3">
    <location>
        <begin position="52"/>
        <end position="129"/>
    </location>
</feature>
<accession>A0A8X7VKI0</accession>
<evidence type="ECO:0008006" key="6">
    <source>
        <dbReference type="Google" id="ProtNLM"/>
    </source>
</evidence>
<evidence type="ECO:0000256" key="1">
    <source>
        <dbReference type="SAM" id="MobiDB-lite"/>
    </source>
</evidence>
<proteinExistence type="predicted"/>
<dbReference type="Pfam" id="PF13966">
    <property type="entry name" value="zf-RVT"/>
    <property type="match status" value="1"/>
</dbReference>
<dbReference type="EMBL" id="JAAMPC010000005">
    <property type="protein sequence ID" value="KAG2312891.1"/>
    <property type="molecule type" value="Genomic_DNA"/>
</dbReference>
<evidence type="ECO:0000313" key="4">
    <source>
        <dbReference type="EMBL" id="KAG2312891.1"/>
    </source>
</evidence>
<dbReference type="InterPro" id="IPR036691">
    <property type="entry name" value="Endo/exonu/phosph_ase_sf"/>
</dbReference>
<dbReference type="Pfam" id="PF14111">
    <property type="entry name" value="DUF4283"/>
    <property type="match status" value="1"/>
</dbReference>
<name>A0A8X7VKI0_BRACI</name>
<organism evidence="4 5">
    <name type="scientific">Brassica carinata</name>
    <name type="common">Ethiopian mustard</name>
    <name type="synonym">Abyssinian cabbage</name>
    <dbReference type="NCBI Taxonomy" id="52824"/>
    <lineage>
        <taxon>Eukaryota</taxon>
        <taxon>Viridiplantae</taxon>
        <taxon>Streptophyta</taxon>
        <taxon>Embryophyta</taxon>
        <taxon>Tracheophyta</taxon>
        <taxon>Spermatophyta</taxon>
        <taxon>Magnoliopsida</taxon>
        <taxon>eudicotyledons</taxon>
        <taxon>Gunneridae</taxon>
        <taxon>Pentapetalae</taxon>
        <taxon>rosids</taxon>
        <taxon>malvids</taxon>
        <taxon>Brassicales</taxon>
        <taxon>Brassicaceae</taxon>
        <taxon>Brassiceae</taxon>
        <taxon>Brassica</taxon>
    </lineage>
</organism>
<dbReference type="OrthoDB" id="1935089at2759"/>
<feature type="compositionally biased region" description="Polar residues" evidence="1">
    <location>
        <begin position="300"/>
        <end position="312"/>
    </location>
</feature>
<dbReference type="InterPro" id="IPR025558">
    <property type="entry name" value="DUF4283"/>
</dbReference>
<evidence type="ECO:0000259" key="2">
    <source>
        <dbReference type="Pfam" id="PF13966"/>
    </source>
</evidence>
<comment type="caution">
    <text evidence="4">The sequence shown here is derived from an EMBL/GenBank/DDBJ whole genome shotgun (WGS) entry which is preliminary data.</text>
</comment>
<feature type="region of interest" description="Disordered" evidence="1">
    <location>
        <begin position="300"/>
        <end position="331"/>
    </location>
</feature>
<protein>
    <recommendedName>
        <fullName evidence="6">Reverse transcriptase zinc-binding domain-containing protein</fullName>
    </recommendedName>
</protein>
<sequence>MQNENQAEDLNQQEYQQRDSIKLIWKAMQNLKLGADKDRWLVHEDAQREFEKDHRLCLVAKGLNPHHQNSAGMKAELPQLWELEGKVIGQVNDDRTVNFYFKSEHHLVMVLEKQPHNYRGCIVALERWRYMTYPNFLRHIPFKVCIFKLLDIYRRPRIVTSIGSKLGHVAEVYIVEPTINREAAVWIKFLFDVYDVIILTNSVEIIKGKPPVELDFRYAGLQKFCTLCGSLQHEYELCKDYPLLSRRQFELMDIGTNPYKTEAQNTQMLIDHHGESFSLQANPVSLPQSYDQAQIEANQVQPQNVEPTTSAGQGVKRKTPDEETKEASTSTKRFVTEQPDYGGDLTIPYLKDIRKSDNPDVILLVETKHVDSYIKQLAKELSYQNWGGGSSFWNERVRISMLDNPTLYYTNMCVQDGTNTFWMSYIYGNPVGKYRKEEWNSLIQYEIAGFLKDKPCVLIGDFNDIKTKEEKKGGIIRSITSCSLFNRLISTLGMELYPSAIVSLLPWIGSDHRPLLLNTEGVKWRKSKAFRYDSRWKLYPELKQVMEQAWSQECRNITEGDIISIIKKCRNALDDQKRICSTAKDIRKHIEHYFQKTDFMEAKSYQTSSYAWRSIIQTQPACPKTPQTIHQPNLMVKDLFLSGTTTWDVNKVRILIHEDDVDDILKICPSITGLSDMSRWDPSNSGTYTFKTGYHMQRDMDREDHVNQVPISSNLQIHQCVLHKFWNLEIPPKLKKIWWKVMQNALPVADNLTKRWCRLNKECQVCGEGVEDIKHMLLDCKVAKEIWTLSLSLLDKFPRLEHNSTNLKSEEQVYL</sequence>
<dbReference type="InterPro" id="IPR040256">
    <property type="entry name" value="At4g02000-like"/>
</dbReference>
<dbReference type="AlphaFoldDB" id="A0A8X7VKI0"/>
<reference evidence="4 5" key="1">
    <citation type="submission" date="2020-02" db="EMBL/GenBank/DDBJ databases">
        <authorList>
            <person name="Ma Q."/>
            <person name="Huang Y."/>
            <person name="Song X."/>
            <person name="Pei D."/>
        </authorList>
    </citation>
    <scope>NUCLEOTIDE SEQUENCE [LARGE SCALE GENOMIC DNA]</scope>
    <source>
        <strain evidence="4">Sxm20200214</strain>
        <tissue evidence="4">Leaf</tissue>
    </source>
</reference>